<evidence type="ECO:0000259" key="8">
    <source>
        <dbReference type="PROSITE" id="PS50850"/>
    </source>
</evidence>
<dbReference type="PROSITE" id="PS50850">
    <property type="entry name" value="MFS"/>
    <property type="match status" value="1"/>
</dbReference>
<dbReference type="SUPFAM" id="SSF103473">
    <property type="entry name" value="MFS general substrate transporter"/>
    <property type="match status" value="1"/>
</dbReference>
<name>A0AAJ5YY75_9BASI</name>
<dbReference type="InterPro" id="IPR036259">
    <property type="entry name" value="MFS_trans_sf"/>
</dbReference>
<keyword evidence="10" id="KW-1185">Reference proteome</keyword>
<evidence type="ECO:0000256" key="7">
    <source>
        <dbReference type="SAM" id="Phobius"/>
    </source>
</evidence>
<evidence type="ECO:0000256" key="3">
    <source>
        <dbReference type="ARBA" id="ARBA00022692"/>
    </source>
</evidence>
<evidence type="ECO:0000313" key="10">
    <source>
        <dbReference type="Proteomes" id="UP001219567"/>
    </source>
</evidence>
<accession>A0AAJ5YY75</accession>
<evidence type="ECO:0000256" key="1">
    <source>
        <dbReference type="ARBA" id="ARBA00004141"/>
    </source>
</evidence>
<feature type="transmembrane region" description="Helical" evidence="7">
    <location>
        <begin position="286"/>
        <end position="308"/>
    </location>
</feature>
<sequence>MNTQTEAGDLVRPVDRKFTWRKFGTIVACGAALFSDGYANNSMGTVNTILKKKLYPEVFKGNNRSETMSGIVFAGTVVGMLIFGYLSDVLGRKNGMVIATLLILIFTALSAGSFYKGDHAAMVDMLIAWRFLTGIGIGAEYPTGSVAAAEKTEEMPKTFQHGPFIFVTNFAIDMGFVVSAFMGVLLVWICGADHTRLIWRLVLGLGVVPCLIVLPFRLAMEQTKSYKENCIKYNKIPYKLILKRYWFRLLIISLVWFIYDFISYPFGIYSSIITEALVDSDNLVQVFGWSTVINCFYLPGSFLGALLVDRLGPKKTMIIGLSLQVIIGYILAGTFAKLKVHIAAFCVVYGLFLTFGEFGPGDNLGLLASKSCATACKGQFYGIAAAIGKIGAFAGTYAFQDLQDHFDEVDADGNYINNLWYTAPFYLGTSLAVLSLILVVFFIKERPADCQAREDAEFREYLRENGFDMSNMGRCDDRIATDDMSDHFDEKMHDEHNDTGMTRDFSNEDHAGYMEQHHEPSSYQPQYAAAQGNYNP</sequence>
<evidence type="ECO:0000256" key="4">
    <source>
        <dbReference type="ARBA" id="ARBA00022989"/>
    </source>
</evidence>
<dbReference type="PANTHER" id="PTHR23508">
    <property type="entry name" value="CARBOXYLIC ACID TRANSPORTER PROTEIN HOMOLOG"/>
    <property type="match status" value="1"/>
</dbReference>
<evidence type="ECO:0000256" key="5">
    <source>
        <dbReference type="ARBA" id="ARBA00023136"/>
    </source>
</evidence>
<keyword evidence="5 7" id="KW-0472">Membrane</keyword>
<feature type="transmembrane region" description="Helical" evidence="7">
    <location>
        <begin position="342"/>
        <end position="359"/>
    </location>
</feature>
<evidence type="ECO:0000313" key="9">
    <source>
        <dbReference type="EMBL" id="WFC99817.1"/>
    </source>
</evidence>
<evidence type="ECO:0000256" key="2">
    <source>
        <dbReference type="ARBA" id="ARBA00022448"/>
    </source>
</evidence>
<feature type="transmembrane region" description="Helical" evidence="7">
    <location>
        <begin position="197"/>
        <end position="218"/>
    </location>
</feature>
<dbReference type="PANTHER" id="PTHR23508:SF10">
    <property type="entry name" value="CARBOXYLIC ACID TRANSPORTER PROTEIN HOMOLOG"/>
    <property type="match status" value="1"/>
</dbReference>
<feature type="domain" description="Major facilitator superfamily (MFS) profile" evidence="8">
    <location>
        <begin position="25"/>
        <end position="447"/>
    </location>
</feature>
<dbReference type="Pfam" id="PF07690">
    <property type="entry name" value="MFS_1"/>
    <property type="match status" value="1"/>
</dbReference>
<feature type="region of interest" description="Disordered" evidence="6">
    <location>
        <begin position="514"/>
        <end position="536"/>
    </location>
</feature>
<organism evidence="9 10">
    <name type="scientific">Malassezia yamatoensis</name>
    <dbReference type="NCBI Taxonomy" id="253288"/>
    <lineage>
        <taxon>Eukaryota</taxon>
        <taxon>Fungi</taxon>
        <taxon>Dikarya</taxon>
        <taxon>Basidiomycota</taxon>
        <taxon>Ustilaginomycotina</taxon>
        <taxon>Malasseziomycetes</taxon>
        <taxon>Malasseziales</taxon>
        <taxon>Malasseziaceae</taxon>
        <taxon>Malassezia</taxon>
    </lineage>
</organism>
<feature type="transmembrane region" description="Helical" evidence="7">
    <location>
        <begin position="245"/>
        <end position="266"/>
    </location>
</feature>
<protein>
    <recommendedName>
        <fullName evidence="8">Major facilitator superfamily (MFS) profile domain-containing protein</fullName>
    </recommendedName>
</protein>
<proteinExistence type="predicted"/>
<gene>
    <name evidence="9" type="ORF">MYAM1_002563</name>
</gene>
<feature type="transmembrane region" description="Helical" evidence="7">
    <location>
        <begin position="170"/>
        <end position="191"/>
    </location>
</feature>
<feature type="transmembrane region" description="Helical" evidence="7">
    <location>
        <begin position="67"/>
        <end position="86"/>
    </location>
</feature>
<dbReference type="Gene3D" id="1.20.1250.20">
    <property type="entry name" value="MFS general substrate transporter like domains"/>
    <property type="match status" value="1"/>
</dbReference>
<dbReference type="FunFam" id="1.20.1250.20:FF:000140">
    <property type="entry name" value="Putative MFS phospholipid transporter"/>
    <property type="match status" value="1"/>
</dbReference>
<feature type="transmembrane region" description="Helical" evidence="7">
    <location>
        <begin position="98"/>
        <end position="115"/>
    </location>
</feature>
<keyword evidence="2" id="KW-0813">Transport</keyword>
<reference evidence="9 10" key="1">
    <citation type="submission" date="2023-03" db="EMBL/GenBank/DDBJ databases">
        <title>Mating type loci evolution in Malassezia.</title>
        <authorList>
            <person name="Coelho M.A."/>
        </authorList>
    </citation>
    <scope>NUCLEOTIDE SEQUENCE [LARGE SCALE GENOMIC DNA]</scope>
    <source>
        <strain evidence="9 10">CBS 9725</strain>
    </source>
</reference>
<keyword evidence="4 7" id="KW-1133">Transmembrane helix</keyword>
<comment type="subcellular location">
    <subcellularLocation>
        <location evidence="1">Membrane</location>
        <topology evidence="1">Multi-pass membrane protein</topology>
    </subcellularLocation>
</comment>
<dbReference type="EMBL" id="CP119945">
    <property type="protein sequence ID" value="WFC99817.1"/>
    <property type="molecule type" value="Genomic_DNA"/>
</dbReference>
<dbReference type="GO" id="GO:0005886">
    <property type="term" value="C:plasma membrane"/>
    <property type="evidence" value="ECO:0007669"/>
    <property type="project" value="TreeGrafter"/>
</dbReference>
<keyword evidence="3 7" id="KW-0812">Transmembrane</keyword>
<dbReference type="InterPro" id="IPR011701">
    <property type="entry name" value="MFS"/>
</dbReference>
<feature type="transmembrane region" description="Helical" evidence="7">
    <location>
        <begin position="317"/>
        <end position="336"/>
    </location>
</feature>
<dbReference type="InterPro" id="IPR020846">
    <property type="entry name" value="MFS_dom"/>
</dbReference>
<evidence type="ECO:0000256" key="6">
    <source>
        <dbReference type="SAM" id="MobiDB-lite"/>
    </source>
</evidence>
<dbReference type="Proteomes" id="UP001219567">
    <property type="component" value="Chromosome 3"/>
</dbReference>
<feature type="transmembrane region" description="Helical" evidence="7">
    <location>
        <begin position="419"/>
        <end position="443"/>
    </location>
</feature>
<dbReference type="AlphaFoldDB" id="A0AAJ5YY75"/>
<dbReference type="GO" id="GO:0046943">
    <property type="term" value="F:carboxylic acid transmembrane transporter activity"/>
    <property type="evidence" value="ECO:0007669"/>
    <property type="project" value="TreeGrafter"/>
</dbReference>
<feature type="transmembrane region" description="Helical" evidence="7">
    <location>
        <begin position="380"/>
        <end position="399"/>
    </location>
</feature>